<dbReference type="InterPro" id="IPR044925">
    <property type="entry name" value="His-Me_finger_sf"/>
</dbReference>
<keyword evidence="1" id="KW-0732">Signal</keyword>
<dbReference type="GO" id="GO:0003676">
    <property type="term" value="F:nucleic acid binding"/>
    <property type="evidence" value="ECO:0007669"/>
    <property type="project" value="InterPro"/>
</dbReference>
<gene>
    <name evidence="4" type="primary">ENDOD1</name>
    <name evidence="4" type="ORF">AOXY_G20511</name>
</gene>
<dbReference type="SMART" id="SM00892">
    <property type="entry name" value="Endonuclease_NS"/>
    <property type="match status" value="1"/>
</dbReference>
<dbReference type="Proteomes" id="UP001230051">
    <property type="component" value="Unassembled WGS sequence"/>
</dbReference>
<feature type="domain" description="ENPP1-3/EXOG-like endonuclease/phosphodiesterase" evidence="2">
    <location>
        <begin position="64"/>
        <end position="259"/>
    </location>
</feature>
<dbReference type="InterPro" id="IPR039015">
    <property type="entry name" value="ENDOD1"/>
</dbReference>
<dbReference type="Pfam" id="PF01223">
    <property type="entry name" value="Endonuclease_NS"/>
    <property type="match status" value="1"/>
</dbReference>
<evidence type="ECO:0000313" key="4">
    <source>
        <dbReference type="EMBL" id="KAK1160357.1"/>
    </source>
</evidence>
<dbReference type="InterPro" id="IPR001604">
    <property type="entry name" value="Endo_G_ENPP1-like_dom"/>
</dbReference>
<evidence type="ECO:0000313" key="5">
    <source>
        <dbReference type="Proteomes" id="UP001230051"/>
    </source>
</evidence>
<dbReference type="Gene3D" id="3.40.570.10">
    <property type="entry name" value="Extracellular Endonuclease, subunit A"/>
    <property type="match status" value="1"/>
</dbReference>
<dbReference type="SUPFAM" id="SSF54060">
    <property type="entry name" value="His-Me finger endonucleases"/>
    <property type="match status" value="1"/>
</dbReference>
<dbReference type="InterPro" id="IPR020821">
    <property type="entry name" value="ENPP1-3/EXOG-like_nuc-like"/>
</dbReference>
<keyword evidence="4" id="KW-0540">Nuclease</keyword>
<name>A0AAD8D112_ACIOX</name>
<evidence type="ECO:0000259" key="2">
    <source>
        <dbReference type="SMART" id="SM00477"/>
    </source>
</evidence>
<organism evidence="4 5">
    <name type="scientific">Acipenser oxyrinchus oxyrinchus</name>
    <dbReference type="NCBI Taxonomy" id="40147"/>
    <lineage>
        <taxon>Eukaryota</taxon>
        <taxon>Metazoa</taxon>
        <taxon>Chordata</taxon>
        <taxon>Craniata</taxon>
        <taxon>Vertebrata</taxon>
        <taxon>Euteleostomi</taxon>
        <taxon>Actinopterygii</taxon>
        <taxon>Chondrostei</taxon>
        <taxon>Acipenseriformes</taxon>
        <taxon>Acipenseridae</taxon>
        <taxon>Acipenser</taxon>
    </lineage>
</organism>
<keyword evidence="5" id="KW-1185">Reference proteome</keyword>
<keyword evidence="4" id="KW-0378">Hydrolase</keyword>
<evidence type="ECO:0000256" key="1">
    <source>
        <dbReference type="SAM" id="SignalP"/>
    </source>
</evidence>
<dbReference type="PANTHER" id="PTHR21472">
    <property type="entry name" value="ENDONUCLEASE DOMAIN-CONTAINING 1 PROTEIN ENDOD1"/>
    <property type="match status" value="1"/>
</dbReference>
<feature type="signal peptide" evidence="1">
    <location>
        <begin position="1"/>
        <end position="28"/>
    </location>
</feature>
<dbReference type="GO" id="GO:0046872">
    <property type="term" value="F:metal ion binding"/>
    <property type="evidence" value="ECO:0007669"/>
    <property type="project" value="InterPro"/>
</dbReference>
<evidence type="ECO:0000259" key="3">
    <source>
        <dbReference type="SMART" id="SM00892"/>
    </source>
</evidence>
<dbReference type="PANTHER" id="PTHR21472:SF18">
    <property type="entry name" value="ENDONUCLEASE DOMAIN-CONTAINING 1 PROTEIN"/>
    <property type="match status" value="1"/>
</dbReference>
<proteinExistence type="predicted"/>
<protein>
    <submittedName>
        <fullName evidence="4">Endonuclease domain-containing 1 protein-like</fullName>
    </submittedName>
</protein>
<dbReference type="GO" id="GO:0016787">
    <property type="term" value="F:hydrolase activity"/>
    <property type="evidence" value="ECO:0007669"/>
    <property type="project" value="InterPro"/>
</dbReference>
<dbReference type="EMBL" id="JAGXEW010000020">
    <property type="protein sequence ID" value="KAK1160357.1"/>
    <property type="molecule type" value="Genomic_DNA"/>
</dbReference>
<feature type="domain" description="DNA/RNA non-specific endonuclease/pyrophosphatase/phosphodiesterase" evidence="3">
    <location>
        <begin position="63"/>
        <end position="297"/>
    </location>
</feature>
<accession>A0AAD8D112</accession>
<keyword evidence="4" id="KW-0255">Endonuclease</keyword>
<dbReference type="AlphaFoldDB" id="A0AAD8D112"/>
<reference evidence="4" key="1">
    <citation type="submission" date="2022-02" db="EMBL/GenBank/DDBJ databases">
        <title>Atlantic sturgeon de novo genome assembly.</title>
        <authorList>
            <person name="Stock M."/>
            <person name="Klopp C."/>
            <person name="Guiguen Y."/>
            <person name="Cabau C."/>
            <person name="Parinello H."/>
            <person name="Santidrian Yebra-Pimentel E."/>
            <person name="Kuhl H."/>
            <person name="Dirks R.P."/>
            <person name="Guessner J."/>
            <person name="Wuertz S."/>
            <person name="Du K."/>
            <person name="Schartl M."/>
        </authorList>
    </citation>
    <scope>NUCLEOTIDE SEQUENCE</scope>
    <source>
        <strain evidence="4">STURGEONOMICS-FGT-2020</strain>
        <tissue evidence="4">Whole blood</tissue>
    </source>
</reference>
<dbReference type="GO" id="GO:0004519">
    <property type="term" value="F:endonuclease activity"/>
    <property type="evidence" value="ECO:0007669"/>
    <property type="project" value="UniProtKB-KW"/>
</dbReference>
<dbReference type="SMART" id="SM00477">
    <property type="entry name" value="NUC"/>
    <property type="match status" value="1"/>
</dbReference>
<comment type="caution">
    <text evidence="4">The sequence shown here is derived from an EMBL/GenBank/DDBJ whole genome shotgun (WGS) entry which is preliminary data.</text>
</comment>
<dbReference type="InterPro" id="IPR044929">
    <property type="entry name" value="DNA/RNA_non-sp_Endonuclease_sf"/>
</dbReference>
<sequence length="308" mass="34853">MQCLNSAPRSLLALPVVVALASLWICRAEVGGFTACSQFFYNKQPPTGLKSEGTAQICQRYWNRYHFASLYDRRRRTPLYSAYVFSPEGGTRPKINWMYEPQLAYSKAGPDMMPFPRGPIDQNVVESQAVILDYTNSSYTRGHLNPSLHHSDVGDKNATFTLTNIVPQKEGSNDGPWADFEGQTSSLLTKHCEKEAYIVTGVIPYETDHWIKHDRVAIPEYLWSAYCCPSYRVENVPITNLTLLGLSTLAAIGRNDPNSTEEIVPIDKKKGKRWRGYDVRRMSLKTLEMYLKQRYGSAISIFDNGCSL</sequence>
<feature type="chain" id="PRO_5042232488" evidence="1">
    <location>
        <begin position="29"/>
        <end position="308"/>
    </location>
</feature>